<name>A0A1R0H8J6_9FUNG</name>
<dbReference type="STRING" id="133383.A0A1R0H8J6"/>
<sequence length="110" mass="12843">MEVSMLEKSNLNRKIEVAQIKTEYYRQISELNDSRTSDDSSCGRSTKIKNVPKIPIFEEKLITFGRWLKGVKEIFENYPKLNDFQKRALVVESLKGSARYCYDTEPDDKV</sequence>
<dbReference type="Proteomes" id="UP000187455">
    <property type="component" value="Unassembled WGS sequence"/>
</dbReference>
<dbReference type="EMBL" id="LSSL01000095">
    <property type="protein sequence ID" value="OLY85485.1"/>
    <property type="molecule type" value="Genomic_DNA"/>
</dbReference>
<evidence type="ECO:0000313" key="1">
    <source>
        <dbReference type="EMBL" id="OLY85485.1"/>
    </source>
</evidence>
<dbReference type="AlphaFoldDB" id="A0A1R0H8J6"/>
<evidence type="ECO:0000313" key="2">
    <source>
        <dbReference type="Proteomes" id="UP000187455"/>
    </source>
</evidence>
<proteinExistence type="predicted"/>
<keyword evidence="2" id="KW-1185">Reference proteome</keyword>
<gene>
    <name evidence="1" type="ORF">AYI68_g316</name>
</gene>
<reference evidence="1 2" key="1">
    <citation type="journal article" date="2016" name="Mol. Biol. Evol.">
        <title>Genome-Wide Survey of Gut Fungi (Harpellales) Reveals the First Horizontally Transferred Ubiquitin Gene from a Mosquito Host.</title>
        <authorList>
            <person name="Wang Y."/>
            <person name="White M.M."/>
            <person name="Kvist S."/>
            <person name="Moncalvo J.M."/>
        </authorList>
    </citation>
    <scope>NUCLEOTIDE SEQUENCE [LARGE SCALE GENOMIC DNA]</scope>
    <source>
        <strain evidence="1 2">ALG-7-W6</strain>
    </source>
</reference>
<organism evidence="1 2">
    <name type="scientific">Smittium mucronatum</name>
    <dbReference type="NCBI Taxonomy" id="133383"/>
    <lineage>
        <taxon>Eukaryota</taxon>
        <taxon>Fungi</taxon>
        <taxon>Fungi incertae sedis</taxon>
        <taxon>Zoopagomycota</taxon>
        <taxon>Kickxellomycotina</taxon>
        <taxon>Harpellomycetes</taxon>
        <taxon>Harpellales</taxon>
        <taxon>Legeriomycetaceae</taxon>
        <taxon>Smittium</taxon>
    </lineage>
</organism>
<protein>
    <submittedName>
        <fullName evidence="1">Uncharacterized protein</fullName>
    </submittedName>
</protein>
<accession>A0A1R0H8J6</accession>
<comment type="caution">
    <text evidence="1">The sequence shown here is derived from an EMBL/GenBank/DDBJ whole genome shotgun (WGS) entry which is preliminary data.</text>
</comment>